<protein>
    <recommendedName>
        <fullName evidence="5">Glucose-methanol-choline oxidoreductase N-terminal domain-containing protein</fullName>
    </recommendedName>
</protein>
<proteinExistence type="inferred from homology"/>
<reference evidence="6" key="1">
    <citation type="submission" date="2018-05" db="EMBL/GenBank/DDBJ databases">
        <authorList>
            <person name="Lanie J.A."/>
            <person name="Ng W.-L."/>
            <person name="Kazmierczak K.M."/>
            <person name="Andrzejewski T.M."/>
            <person name="Davidsen T.M."/>
            <person name="Wayne K.J."/>
            <person name="Tettelin H."/>
            <person name="Glass J.I."/>
            <person name="Rusch D."/>
            <person name="Podicherti R."/>
            <person name="Tsui H.-C.T."/>
            <person name="Winkler M.E."/>
        </authorList>
    </citation>
    <scope>NUCLEOTIDE SEQUENCE</scope>
</reference>
<keyword evidence="4" id="KW-0274">FAD</keyword>
<feature type="domain" description="Glucose-methanol-choline oxidoreductase N-terminal" evidence="5">
    <location>
        <begin position="3"/>
        <end position="217"/>
    </location>
</feature>
<dbReference type="AlphaFoldDB" id="A0A382RN60"/>
<evidence type="ECO:0000313" key="6">
    <source>
        <dbReference type="EMBL" id="SVC98860.1"/>
    </source>
</evidence>
<accession>A0A382RN60</accession>
<dbReference type="Pfam" id="PF00732">
    <property type="entry name" value="GMC_oxred_N"/>
    <property type="match status" value="1"/>
</dbReference>
<organism evidence="6">
    <name type="scientific">marine metagenome</name>
    <dbReference type="NCBI Taxonomy" id="408172"/>
    <lineage>
        <taxon>unclassified sequences</taxon>
        <taxon>metagenomes</taxon>
        <taxon>ecological metagenomes</taxon>
    </lineage>
</organism>
<evidence type="ECO:0000259" key="5">
    <source>
        <dbReference type="Pfam" id="PF00732"/>
    </source>
</evidence>
<dbReference type="InterPro" id="IPR000172">
    <property type="entry name" value="GMC_OxRdtase_N"/>
</dbReference>
<dbReference type="SUPFAM" id="SSF51905">
    <property type="entry name" value="FAD/NAD(P)-binding domain"/>
    <property type="match status" value="1"/>
</dbReference>
<dbReference type="InterPro" id="IPR036188">
    <property type="entry name" value="FAD/NAD-bd_sf"/>
</dbReference>
<dbReference type="PANTHER" id="PTHR11552:SF147">
    <property type="entry name" value="CHOLINE DEHYDROGENASE, MITOCHONDRIAL"/>
    <property type="match status" value="1"/>
</dbReference>
<evidence type="ECO:0000256" key="4">
    <source>
        <dbReference type="ARBA" id="ARBA00022827"/>
    </source>
</evidence>
<evidence type="ECO:0000256" key="2">
    <source>
        <dbReference type="ARBA" id="ARBA00010790"/>
    </source>
</evidence>
<comment type="cofactor">
    <cofactor evidence="1">
        <name>FAD</name>
        <dbReference type="ChEBI" id="CHEBI:57692"/>
    </cofactor>
</comment>
<name>A0A382RN60_9ZZZZ</name>
<sequence length="220" mass="24692">MKYDYIIVGAGSAGSVVATRLSEDPDKTVLLLEAGPDYPDFEHLPEDLKKGYNVWRSAYGPHSWDYRATATPLQPEPIIIPRGRATGGSSAINGQVVFRGLPEDYDQWAEWGNDEWAYTKILPYFRKMENDWDFSGDDFHGNEGPLPVRRFKREDWIPVAEAFYQACLGIGFPEDPDQNNPDSTGVAARPLNNIDGVRMSTALTYLNLARHRLNITVRGG</sequence>
<dbReference type="GO" id="GO:0016614">
    <property type="term" value="F:oxidoreductase activity, acting on CH-OH group of donors"/>
    <property type="evidence" value="ECO:0007669"/>
    <property type="project" value="InterPro"/>
</dbReference>
<feature type="non-terminal residue" evidence="6">
    <location>
        <position position="220"/>
    </location>
</feature>
<dbReference type="Gene3D" id="3.50.50.60">
    <property type="entry name" value="FAD/NAD(P)-binding domain"/>
    <property type="match status" value="1"/>
</dbReference>
<comment type="similarity">
    <text evidence="2">Belongs to the GMC oxidoreductase family.</text>
</comment>
<dbReference type="InterPro" id="IPR012132">
    <property type="entry name" value="GMC_OxRdtase"/>
</dbReference>
<dbReference type="EMBL" id="UINC01122817">
    <property type="protein sequence ID" value="SVC98860.1"/>
    <property type="molecule type" value="Genomic_DNA"/>
</dbReference>
<keyword evidence="3" id="KW-0285">Flavoprotein</keyword>
<evidence type="ECO:0000256" key="3">
    <source>
        <dbReference type="ARBA" id="ARBA00022630"/>
    </source>
</evidence>
<evidence type="ECO:0000256" key="1">
    <source>
        <dbReference type="ARBA" id="ARBA00001974"/>
    </source>
</evidence>
<dbReference type="GO" id="GO:0050660">
    <property type="term" value="F:flavin adenine dinucleotide binding"/>
    <property type="evidence" value="ECO:0007669"/>
    <property type="project" value="InterPro"/>
</dbReference>
<dbReference type="PANTHER" id="PTHR11552">
    <property type="entry name" value="GLUCOSE-METHANOL-CHOLINE GMC OXIDOREDUCTASE"/>
    <property type="match status" value="1"/>
</dbReference>
<dbReference type="Gene3D" id="3.30.410.40">
    <property type="match status" value="1"/>
</dbReference>
<gene>
    <name evidence="6" type="ORF">METZ01_LOCUS351714</name>
</gene>